<dbReference type="GO" id="GO:0005794">
    <property type="term" value="C:Golgi apparatus"/>
    <property type="evidence" value="ECO:0007669"/>
    <property type="project" value="TreeGrafter"/>
</dbReference>
<dbReference type="PANTHER" id="PTHR46501:SF2">
    <property type="entry name" value="MYOMEGALIN"/>
    <property type="match status" value="1"/>
</dbReference>
<dbReference type="AlphaFoldDB" id="A0A0P7U4U8"/>
<dbReference type="GO" id="GO:1903358">
    <property type="term" value="P:regulation of Golgi organization"/>
    <property type="evidence" value="ECO:0007669"/>
    <property type="project" value="TreeGrafter"/>
</dbReference>
<proteinExistence type="predicted"/>
<feature type="region of interest" description="Disordered" evidence="1">
    <location>
        <begin position="184"/>
        <end position="214"/>
    </location>
</feature>
<evidence type="ECO:0000256" key="1">
    <source>
        <dbReference type="SAM" id="MobiDB-lite"/>
    </source>
</evidence>
<dbReference type="GO" id="GO:0060090">
    <property type="term" value="F:molecular adaptor activity"/>
    <property type="evidence" value="ECO:0007669"/>
    <property type="project" value="TreeGrafter"/>
</dbReference>
<dbReference type="EMBL" id="JARO02004095">
    <property type="protein sequence ID" value="KPP69154.1"/>
    <property type="molecule type" value="Genomic_DNA"/>
</dbReference>
<dbReference type="GO" id="GO:0007098">
    <property type="term" value="P:centrosome cycle"/>
    <property type="evidence" value="ECO:0007669"/>
    <property type="project" value="TreeGrafter"/>
</dbReference>
<dbReference type="InterPro" id="IPR052593">
    <property type="entry name" value="MT-associated_AKAP9-binding"/>
</dbReference>
<gene>
    <name evidence="2" type="ORF">Z043_112107</name>
</gene>
<dbReference type="PANTHER" id="PTHR46501">
    <property type="entry name" value="MYOMEGALIN"/>
    <property type="match status" value="1"/>
</dbReference>
<reference evidence="2 3" key="1">
    <citation type="submission" date="2015-08" db="EMBL/GenBank/DDBJ databases">
        <title>The genome of the Asian arowana (Scleropages formosus).</title>
        <authorList>
            <person name="Tan M.H."/>
            <person name="Gan H.M."/>
            <person name="Croft L.J."/>
            <person name="Austin C.M."/>
        </authorList>
    </citation>
    <scope>NUCLEOTIDE SEQUENCE [LARGE SCALE GENOMIC DNA]</scope>
    <source>
        <strain evidence="2">Aro1</strain>
    </source>
</reference>
<accession>A0A0P7U4U8</accession>
<evidence type="ECO:0000313" key="3">
    <source>
        <dbReference type="Proteomes" id="UP000034805"/>
    </source>
</evidence>
<dbReference type="Proteomes" id="UP000034805">
    <property type="component" value="Unassembled WGS sequence"/>
</dbReference>
<feature type="compositionally biased region" description="Polar residues" evidence="1">
    <location>
        <begin position="185"/>
        <end position="214"/>
    </location>
</feature>
<dbReference type="GO" id="GO:0090063">
    <property type="term" value="P:positive regulation of microtubule nucleation"/>
    <property type="evidence" value="ECO:0007669"/>
    <property type="project" value="TreeGrafter"/>
</dbReference>
<organism evidence="2 3">
    <name type="scientific">Scleropages formosus</name>
    <name type="common">Asian bonytongue</name>
    <name type="synonym">Osteoglossum formosum</name>
    <dbReference type="NCBI Taxonomy" id="113540"/>
    <lineage>
        <taxon>Eukaryota</taxon>
        <taxon>Metazoa</taxon>
        <taxon>Chordata</taxon>
        <taxon>Craniata</taxon>
        <taxon>Vertebrata</taxon>
        <taxon>Euteleostomi</taxon>
        <taxon>Actinopterygii</taxon>
        <taxon>Neopterygii</taxon>
        <taxon>Teleostei</taxon>
        <taxon>Osteoglossocephala</taxon>
        <taxon>Osteoglossomorpha</taxon>
        <taxon>Osteoglossiformes</taxon>
        <taxon>Osteoglossidae</taxon>
        <taxon>Scleropages</taxon>
    </lineage>
</organism>
<feature type="non-terminal residue" evidence="2">
    <location>
        <position position="1"/>
    </location>
</feature>
<dbReference type="GO" id="GO:0005813">
    <property type="term" value="C:centrosome"/>
    <property type="evidence" value="ECO:0007669"/>
    <property type="project" value="TreeGrafter"/>
</dbReference>
<evidence type="ECO:0000313" key="2">
    <source>
        <dbReference type="EMBL" id="KPP69154.1"/>
    </source>
</evidence>
<protein>
    <submittedName>
        <fullName evidence="2">Uncharacterized protein</fullName>
    </submittedName>
</protein>
<sequence>CNYTTILNTDLLKPHSELEGEAPDGSFANKNGRHAVGHVDDFNALQQQILEGEVLVHKMEVMLQSSLNSGKALDHGLMKNLLTSTKTLHQILEEATSLLKMFWRAALPSTESSFQFIRKEQSMKDEIRKLRVKISEQEGLLKDTIERLRRTNRSKESMELFIVSQREVQRGGDRKSFRDWGILSSHPQMTANGTPSQLNSRMGSQSHQPQMVMY</sequence>
<comment type="caution">
    <text evidence="2">The sequence shown here is derived from an EMBL/GenBank/DDBJ whole genome shotgun (WGS) entry which is preliminary data.</text>
</comment>
<name>A0A0P7U4U8_SCLFO</name>